<evidence type="ECO:0008006" key="5">
    <source>
        <dbReference type="Google" id="ProtNLM"/>
    </source>
</evidence>
<evidence type="ECO:0000256" key="1">
    <source>
        <dbReference type="SAM" id="MobiDB-lite"/>
    </source>
</evidence>
<dbReference type="InterPro" id="IPR006311">
    <property type="entry name" value="TAT_signal"/>
</dbReference>
<feature type="chain" id="PRO_5019403958" description="PepSY domain-containing protein" evidence="2">
    <location>
        <begin position="28"/>
        <end position="136"/>
    </location>
</feature>
<dbReference type="OrthoDB" id="7307895at2"/>
<keyword evidence="2" id="KW-0732">Signal</keyword>
<feature type="region of interest" description="Disordered" evidence="1">
    <location>
        <begin position="105"/>
        <end position="136"/>
    </location>
</feature>
<name>A0A420WNL0_9PROT</name>
<evidence type="ECO:0000313" key="3">
    <source>
        <dbReference type="EMBL" id="RKQ72624.1"/>
    </source>
</evidence>
<dbReference type="AlphaFoldDB" id="A0A420WNL0"/>
<dbReference type="EMBL" id="RBIG01000001">
    <property type="protein sequence ID" value="RKQ72624.1"/>
    <property type="molecule type" value="Genomic_DNA"/>
</dbReference>
<evidence type="ECO:0000313" key="4">
    <source>
        <dbReference type="Proteomes" id="UP000277424"/>
    </source>
</evidence>
<accession>A0A420WNL0</accession>
<dbReference type="PROSITE" id="PS51318">
    <property type="entry name" value="TAT"/>
    <property type="match status" value="1"/>
</dbReference>
<comment type="caution">
    <text evidence="3">The sequence shown here is derived from an EMBL/GenBank/DDBJ whole genome shotgun (WGS) entry which is preliminary data.</text>
</comment>
<dbReference type="Proteomes" id="UP000277424">
    <property type="component" value="Unassembled WGS sequence"/>
</dbReference>
<gene>
    <name evidence="3" type="ORF">BCL74_0392</name>
</gene>
<feature type="signal peptide" evidence="2">
    <location>
        <begin position="1"/>
        <end position="27"/>
    </location>
</feature>
<organism evidence="3 4">
    <name type="scientific">Oceanibaculum indicum</name>
    <dbReference type="NCBI Taxonomy" id="526216"/>
    <lineage>
        <taxon>Bacteria</taxon>
        <taxon>Pseudomonadati</taxon>
        <taxon>Pseudomonadota</taxon>
        <taxon>Alphaproteobacteria</taxon>
        <taxon>Rhodospirillales</taxon>
        <taxon>Oceanibaculaceae</taxon>
        <taxon>Oceanibaculum</taxon>
    </lineage>
</organism>
<reference evidence="3 4" key="1">
    <citation type="submission" date="2018-10" db="EMBL/GenBank/DDBJ databases">
        <title>Comparative analysis of microorganisms from saline springs in Andes Mountain Range, Colombia.</title>
        <authorList>
            <person name="Rubin E."/>
        </authorList>
    </citation>
    <scope>NUCLEOTIDE SEQUENCE [LARGE SCALE GENOMIC DNA]</scope>
    <source>
        <strain evidence="3 4">USBA 36</strain>
    </source>
</reference>
<sequence length="136" mass="14518">MPRLIRRNPLAAAAGLALFCLGAMAMAAPAAAQLSTDEAGKKLAETYNVRVLDVRLAEHDGKPVYAAKVMRTGEGAGNAAFMVTTLLVDPMTGNLVSAFEHRTTGYETSATDSYEARLDSSGSEMRRMTNRPAPRN</sequence>
<proteinExistence type="predicted"/>
<protein>
    <recommendedName>
        <fullName evidence="5">PepSY domain-containing protein</fullName>
    </recommendedName>
</protein>
<evidence type="ECO:0000256" key="2">
    <source>
        <dbReference type="SAM" id="SignalP"/>
    </source>
</evidence>